<organism evidence="1 2">
    <name type="scientific">Trichuris suis</name>
    <name type="common">pig whipworm</name>
    <dbReference type="NCBI Taxonomy" id="68888"/>
    <lineage>
        <taxon>Eukaryota</taxon>
        <taxon>Metazoa</taxon>
        <taxon>Ecdysozoa</taxon>
        <taxon>Nematoda</taxon>
        <taxon>Enoplea</taxon>
        <taxon>Dorylaimia</taxon>
        <taxon>Trichinellida</taxon>
        <taxon>Trichuridae</taxon>
        <taxon>Trichuris</taxon>
    </lineage>
</organism>
<proteinExistence type="predicted"/>
<evidence type="ECO:0000313" key="1">
    <source>
        <dbReference type="EMBL" id="KFD45120.1"/>
    </source>
</evidence>
<reference evidence="1 2" key="1">
    <citation type="journal article" date="2014" name="Nat. Genet.">
        <title>Genome and transcriptome of the porcine whipworm Trichuris suis.</title>
        <authorList>
            <person name="Jex A.R."/>
            <person name="Nejsum P."/>
            <person name="Schwarz E.M."/>
            <person name="Hu L."/>
            <person name="Young N.D."/>
            <person name="Hall R.S."/>
            <person name="Korhonen P.K."/>
            <person name="Liao S."/>
            <person name="Thamsborg S."/>
            <person name="Xia J."/>
            <person name="Xu P."/>
            <person name="Wang S."/>
            <person name="Scheerlinck J.P."/>
            <person name="Hofmann A."/>
            <person name="Sternberg P.W."/>
            <person name="Wang J."/>
            <person name="Gasser R.B."/>
        </authorList>
    </citation>
    <scope>NUCLEOTIDE SEQUENCE [LARGE SCALE GENOMIC DNA]</scope>
    <source>
        <strain evidence="1">DCEP-RM93M</strain>
    </source>
</reference>
<evidence type="ECO:0000313" key="2">
    <source>
        <dbReference type="Proteomes" id="UP000030764"/>
    </source>
</evidence>
<dbReference type="EMBL" id="KL363753">
    <property type="protein sequence ID" value="KFD45120.1"/>
    <property type="molecule type" value="Genomic_DNA"/>
</dbReference>
<accession>A0A085LJH4</accession>
<protein>
    <submittedName>
        <fullName evidence="1">Uncharacterized protein</fullName>
    </submittedName>
</protein>
<dbReference type="Proteomes" id="UP000030764">
    <property type="component" value="Unassembled WGS sequence"/>
</dbReference>
<dbReference type="AlphaFoldDB" id="A0A085LJH4"/>
<keyword evidence="2" id="KW-1185">Reference proteome</keyword>
<sequence length="81" mass="9867">MLNRLMRSCTCFHILSHRTLTIAMIHQTKEYYSHTFVKRTKYEWRHTLERKLIFCSKDEWIDYNEALLIKKDNAQATSTRT</sequence>
<gene>
    <name evidence="1" type="ORF">M513_14003</name>
</gene>
<name>A0A085LJH4_9BILA</name>